<keyword evidence="5 13" id="KW-0812">Transmembrane</keyword>
<reference evidence="16" key="1">
    <citation type="submission" date="2022-07" db="EMBL/GenBank/DDBJ databases">
        <authorList>
            <person name="Macas J."/>
            <person name="Novak P."/>
            <person name="Neumann P."/>
        </authorList>
    </citation>
    <scope>NUCLEOTIDE SEQUENCE</scope>
</reference>
<keyword evidence="4" id="KW-0813">Transport</keyword>
<dbReference type="Proteomes" id="UP001152523">
    <property type="component" value="Unassembled WGS sequence"/>
</dbReference>
<evidence type="ECO:0000256" key="13">
    <source>
        <dbReference type="SAM" id="Phobius"/>
    </source>
</evidence>
<keyword evidence="11" id="KW-0325">Glycoprotein</keyword>
<dbReference type="SUPFAM" id="SSF90123">
    <property type="entry name" value="ABC transporter transmembrane region"/>
    <property type="match status" value="2"/>
</dbReference>
<feature type="transmembrane region" description="Helical" evidence="13">
    <location>
        <begin position="822"/>
        <end position="841"/>
    </location>
</feature>
<name>A0AAV0EF94_9ASTE</name>
<dbReference type="InterPro" id="IPR003439">
    <property type="entry name" value="ABC_transporter-like_ATP-bd"/>
</dbReference>
<evidence type="ECO:0000256" key="1">
    <source>
        <dbReference type="ARBA" id="ARBA00004474"/>
    </source>
</evidence>
<evidence type="ECO:0000313" key="16">
    <source>
        <dbReference type="EMBL" id="CAH9121942.1"/>
    </source>
</evidence>
<dbReference type="Pfam" id="PF00664">
    <property type="entry name" value="ABC_membrane"/>
    <property type="match status" value="2"/>
</dbReference>
<evidence type="ECO:0000256" key="10">
    <source>
        <dbReference type="ARBA" id="ARBA00023136"/>
    </source>
</evidence>
<dbReference type="InterPro" id="IPR003593">
    <property type="entry name" value="AAA+_ATPase"/>
</dbReference>
<evidence type="ECO:0000313" key="17">
    <source>
        <dbReference type="Proteomes" id="UP001152523"/>
    </source>
</evidence>
<feature type="domain" description="ABC transporter" evidence="14">
    <location>
        <begin position="363"/>
        <end position="599"/>
    </location>
</feature>
<proteinExistence type="inferred from homology"/>
<keyword evidence="8" id="KW-0067">ATP-binding</keyword>
<evidence type="ECO:0000256" key="12">
    <source>
        <dbReference type="SAM" id="MobiDB-lite"/>
    </source>
</evidence>
<feature type="transmembrane region" description="Helical" evidence="13">
    <location>
        <begin position="795"/>
        <end position="816"/>
    </location>
</feature>
<feature type="transmembrane region" description="Helical" evidence="13">
    <location>
        <begin position="677"/>
        <end position="705"/>
    </location>
</feature>
<feature type="domain" description="ABC transporter" evidence="14">
    <location>
        <begin position="1002"/>
        <end position="1240"/>
    </location>
</feature>
<dbReference type="CDD" id="cd03249">
    <property type="entry name" value="ABC_MTABC3_MDL1_MDL2"/>
    <property type="match status" value="2"/>
</dbReference>
<dbReference type="GO" id="GO:0005524">
    <property type="term" value="F:ATP binding"/>
    <property type="evidence" value="ECO:0007669"/>
    <property type="project" value="UniProtKB-KW"/>
</dbReference>
<dbReference type="PANTHER" id="PTHR24222:SF50">
    <property type="entry name" value="ABC TRANSPORTER B FAMILY MEMBER 9-LIKE ISOFORM X2"/>
    <property type="match status" value="1"/>
</dbReference>
<keyword evidence="10 13" id="KW-0472">Membrane</keyword>
<feature type="transmembrane region" description="Helical" evidence="13">
    <location>
        <begin position="909"/>
        <end position="931"/>
    </location>
</feature>
<dbReference type="FunFam" id="1.20.1560.10:FF:000044">
    <property type="entry name" value="ABC transporter B family member 9"/>
    <property type="match status" value="1"/>
</dbReference>
<dbReference type="EMBL" id="CAMAPF010000922">
    <property type="protein sequence ID" value="CAH9121942.1"/>
    <property type="molecule type" value="Genomic_DNA"/>
</dbReference>
<keyword evidence="6" id="KW-0677">Repeat</keyword>
<evidence type="ECO:0000256" key="2">
    <source>
        <dbReference type="ARBA" id="ARBA00004651"/>
    </source>
</evidence>
<dbReference type="GO" id="GO:0016887">
    <property type="term" value="F:ATP hydrolysis activity"/>
    <property type="evidence" value="ECO:0007669"/>
    <property type="project" value="InterPro"/>
</dbReference>
<dbReference type="InterPro" id="IPR011527">
    <property type="entry name" value="ABC1_TM_dom"/>
</dbReference>
<dbReference type="AlphaFoldDB" id="A0AAV0EF94"/>
<dbReference type="InterPro" id="IPR027417">
    <property type="entry name" value="P-loop_NTPase"/>
</dbReference>
<comment type="caution">
    <text evidence="16">The sequence shown here is derived from an EMBL/GenBank/DDBJ whole genome shotgun (WGS) entry which is preliminary data.</text>
</comment>
<feature type="transmembrane region" description="Helical" evidence="13">
    <location>
        <begin position="183"/>
        <end position="203"/>
    </location>
</feature>
<evidence type="ECO:0000256" key="9">
    <source>
        <dbReference type="ARBA" id="ARBA00022989"/>
    </source>
</evidence>
<dbReference type="CDD" id="cd18577">
    <property type="entry name" value="ABC_6TM_Pgp_ABCB1_D1_like"/>
    <property type="match status" value="1"/>
</dbReference>
<dbReference type="PROSITE" id="PS50929">
    <property type="entry name" value="ABC_TM1F"/>
    <property type="match status" value="2"/>
</dbReference>
<keyword evidence="17" id="KW-1185">Reference proteome</keyword>
<evidence type="ECO:0000256" key="3">
    <source>
        <dbReference type="ARBA" id="ARBA00007577"/>
    </source>
</evidence>
<evidence type="ECO:0000256" key="11">
    <source>
        <dbReference type="ARBA" id="ARBA00023180"/>
    </source>
</evidence>
<dbReference type="Pfam" id="PF00005">
    <property type="entry name" value="ABC_tran"/>
    <property type="match status" value="2"/>
</dbReference>
<feature type="transmembrane region" description="Helical" evidence="13">
    <location>
        <begin position="720"/>
        <end position="747"/>
    </location>
</feature>
<organism evidence="16 17">
    <name type="scientific">Cuscuta epithymum</name>
    <dbReference type="NCBI Taxonomy" id="186058"/>
    <lineage>
        <taxon>Eukaryota</taxon>
        <taxon>Viridiplantae</taxon>
        <taxon>Streptophyta</taxon>
        <taxon>Embryophyta</taxon>
        <taxon>Tracheophyta</taxon>
        <taxon>Spermatophyta</taxon>
        <taxon>Magnoliopsida</taxon>
        <taxon>eudicotyledons</taxon>
        <taxon>Gunneridae</taxon>
        <taxon>Pentapetalae</taxon>
        <taxon>asterids</taxon>
        <taxon>lamiids</taxon>
        <taxon>Solanales</taxon>
        <taxon>Convolvulaceae</taxon>
        <taxon>Cuscuteae</taxon>
        <taxon>Cuscuta</taxon>
        <taxon>Cuscuta subgen. Cuscuta</taxon>
    </lineage>
</organism>
<dbReference type="InterPro" id="IPR017871">
    <property type="entry name" value="ABC_transporter-like_CS"/>
</dbReference>
<protein>
    <submittedName>
        <fullName evidence="16">Uncharacterized protein</fullName>
    </submittedName>
</protein>
<dbReference type="PANTHER" id="PTHR24222">
    <property type="entry name" value="ABC TRANSPORTER B FAMILY"/>
    <property type="match status" value="1"/>
</dbReference>
<comment type="subcellular location">
    <subcellularLocation>
        <location evidence="2">Cell membrane</location>
        <topology evidence="2">Multi-pass membrane protein</topology>
    </subcellularLocation>
    <subcellularLocation>
        <location evidence="1">Plastid</location>
    </subcellularLocation>
</comment>
<accession>A0AAV0EF94</accession>
<dbReference type="SUPFAM" id="SSF52540">
    <property type="entry name" value="P-loop containing nucleoside triphosphate hydrolases"/>
    <property type="match status" value="2"/>
</dbReference>
<dbReference type="InterPro" id="IPR036640">
    <property type="entry name" value="ABC1_TM_sf"/>
</dbReference>
<dbReference type="FunFam" id="3.40.50.300:FF:000066">
    <property type="entry name" value="ABC transporter B family member 1"/>
    <property type="match status" value="2"/>
</dbReference>
<evidence type="ECO:0000256" key="8">
    <source>
        <dbReference type="ARBA" id="ARBA00022840"/>
    </source>
</evidence>
<feature type="region of interest" description="Disordered" evidence="12">
    <location>
        <begin position="611"/>
        <end position="633"/>
    </location>
</feature>
<dbReference type="GO" id="GO:0010329">
    <property type="term" value="F:auxin efflux transmembrane transporter activity"/>
    <property type="evidence" value="ECO:0007669"/>
    <property type="project" value="UniProtKB-ARBA"/>
</dbReference>
<dbReference type="InterPro" id="IPR039421">
    <property type="entry name" value="Type_1_exporter"/>
</dbReference>
<feature type="domain" description="ABC transmembrane type-1" evidence="15">
    <location>
        <begin position="681"/>
        <end position="967"/>
    </location>
</feature>
<dbReference type="Gene3D" id="3.40.50.300">
    <property type="entry name" value="P-loop containing nucleotide triphosphate hydrolases"/>
    <property type="match status" value="2"/>
</dbReference>
<evidence type="ECO:0000256" key="5">
    <source>
        <dbReference type="ARBA" id="ARBA00022692"/>
    </source>
</evidence>
<evidence type="ECO:0000259" key="14">
    <source>
        <dbReference type="PROSITE" id="PS50893"/>
    </source>
</evidence>
<dbReference type="Gene3D" id="1.20.1560.10">
    <property type="entry name" value="ABC transporter type 1, transmembrane domain"/>
    <property type="match status" value="2"/>
</dbReference>
<keyword evidence="7" id="KW-0547">Nucleotide-binding</keyword>
<dbReference type="GO" id="GO:0009536">
    <property type="term" value="C:plastid"/>
    <property type="evidence" value="ECO:0007669"/>
    <property type="project" value="UniProtKB-SubCell"/>
</dbReference>
<feature type="transmembrane region" description="Helical" evidence="13">
    <location>
        <begin position="88"/>
        <end position="109"/>
    </location>
</feature>
<evidence type="ECO:0000259" key="15">
    <source>
        <dbReference type="PROSITE" id="PS50929"/>
    </source>
</evidence>
<keyword evidence="9 13" id="KW-1133">Transmembrane helix</keyword>
<dbReference type="GO" id="GO:0005886">
    <property type="term" value="C:plasma membrane"/>
    <property type="evidence" value="ECO:0007669"/>
    <property type="project" value="UniProtKB-SubCell"/>
</dbReference>
<dbReference type="PROSITE" id="PS00211">
    <property type="entry name" value="ABC_TRANSPORTER_1"/>
    <property type="match status" value="2"/>
</dbReference>
<dbReference type="CDD" id="cd18578">
    <property type="entry name" value="ABC_6TM_Pgp_ABCB1_D2_like"/>
    <property type="match status" value="1"/>
</dbReference>
<feature type="domain" description="ABC transmembrane type-1" evidence="15">
    <location>
        <begin position="42"/>
        <end position="328"/>
    </location>
</feature>
<dbReference type="GO" id="GO:0010328">
    <property type="term" value="F:auxin influx transmembrane transporter activity"/>
    <property type="evidence" value="ECO:0007669"/>
    <property type="project" value="UniProtKB-ARBA"/>
</dbReference>
<comment type="similarity">
    <text evidence="3">Belongs to the ABC transporter superfamily. ABCB family. Multidrug resistance exporter (TC 3.A.1.201) subfamily.</text>
</comment>
<dbReference type="PROSITE" id="PS50893">
    <property type="entry name" value="ABC_TRANSPORTER_2"/>
    <property type="match status" value="2"/>
</dbReference>
<dbReference type="FunFam" id="1.20.1560.10:FF:000009">
    <property type="entry name" value="ABC transporter B family member 1"/>
    <property type="match status" value="1"/>
</dbReference>
<evidence type="ECO:0000256" key="7">
    <source>
        <dbReference type="ARBA" id="ARBA00022741"/>
    </source>
</evidence>
<dbReference type="SMART" id="SM00382">
    <property type="entry name" value="AAA"/>
    <property type="match status" value="2"/>
</dbReference>
<sequence length="1246" mass="136228">MQVRWMDMMRSRMRSEAEKKKKVALLELLFSFADGVDVGLMVLGTLGAVANGLSTPLMTLLFAQLIHTFATIHPSLLLHHISQVSIKYVYLAIGSGIASLLQMSCWMVTGERQAARIRGLYLQTILRQDIAFFDIETTSGEIVSRMSSDTILIQEAIGEKVGNFIQFMSTFIGGFTIAFIKGWLLALILASCIPILVIVGGLTTSLMSKMSSRGQVAYAHAGNLAVQTIRGIRTVASFTGEKFATEKYDDKLQIAYRSTVQQGLASGLGLGLMSLVVNCTYALAIWYGSKLIIHNGYEGGDVINILLAIITGGASLGQTSPSLNAFAAGQAAAYKMFETIHRETHINVHDPNGIEMKDMRGDIEFKDVYFAYPARKDAQIFAGFSLHVPSGKVAALVGPSGSGKSTVINLLERFYDPDSGEVIIDHINIKNFKVKWLREKIGLVGQEPFLFSTTIKENIAYGKTNASDTEIAKAIELANAVEFIDKLPKGLDTVVGENGTQLSGGQKQRIAIARAIVKDPKILLLDEATSALDAESERAVQGALDKLMKDKTTIVIAHRLTTIRNADIINVLDSGKLVEHGSHDELIQDSCGVYAQLVRLQVQQAYRKDSEITNVDDDESSTHEPLTLTDDPIHTQEDQIKNEEQERVGDDKALKKRNINTAATCFRRLAALNKPEIPYLFVGVIAACFRGLIFPLSGTLLSIAIKEFFEPQAKLQKDSIFWAVMYILFGLFTLLVVTIHDFFFGVAGGKLIQRIRSLTFKKVVYQEIAWFDHPSNSSGSIGARLSVDASSVRKLVGDALALIIQNIAAILAALIIAFTSNWLLAITVLLVLPFIGLQGFVQMKFYQGFSRGVKEMYEEASQIANDAVGSIRTVVSFCAEEKVMLMYEKKCEGPLKEGIKVGIVSGMSLGIGSAVLYLATAFCFYVGAVLVEHDKASFAQIFKVFFALATTANGVSQASITAPDLSKAWDSAASIFDILDRKPKIDSTSEQGIVLANVRGEIELQHVIFRYPTRPDTLIFKDLCLTMPAGKTCALVGESGCGKSSVIVLLERFYDPDSGEVLLDGVAIRKLKLRWLRQQMGVVSQEPVLLNETIRDNIVYGSCCGNVTEEEMMEAANSSNAHNFISALPQGYETVVGERGVQLSGGQKQRIAIARAILKNPRVLMLDEATSALDNESERVVQEALERVSVNRTTIIVAHRLSTIARADLIVVLKNGVVTEKGRHDELMSIKDGVYASLLALHTHTT</sequence>
<gene>
    <name evidence="16" type="ORF">CEPIT_LOCUS24094</name>
</gene>
<evidence type="ECO:0000256" key="6">
    <source>
        <dbReference type="ARBA" id="ARBA00022737"/>
    </source>
</evidence>
<evidence type="ECO:0000256" key="4">
    <source>
        <dbReference type="ARBA" id="ARBA00022448"/>
    </source>
</evidence>
<dbReference type="GO" id="GO:0140359">
    <property type="term" value="F:ABC-type transporter activity"/>
    <property type="evidence" value="ECO:0007669"/>
    <property type="project" value="InterPro"/>
</dbReference>
<dbReference type="FunFam" id="1.20.1560.10:FF:000025">
    <property type="entry name" value="ABC transporter B family member 9"/>
    <property type="match status" value="1"/>
</dbReference>